<feature type="region of interest" description="Disordered" evidence="1">
    <location>
        <begin position="1"/>
        <end position="32"/>
    </location>
</feature>
<evidence type="ECO:0000313" key="2">
    <source>
        <dbReference type="EMBL" id="SEG94115.1"/>
    </source>
</evidence>
<accession>A0A1H6EBF8</accession>
<dbReference type="AlphaFoldDB" id="A0A1H6EBF8"/>
<evidence type="ECO:0000313" key="3">
    <source>
        <dbReference type="Proteomes" id="UP000236754"/>
    </source>
</evidence>
<evidence type="ECO:0000256" key="1">
    <source>
        <dbReference type="SAM" id="MobiDB-lite"/>
    </source>
</evidence>
<proteinExistence type="predicted"/>
<dbReference type="InterPro" id="IPR036291">
    <property type="entry name" value="NAD(P)-bd_dom_sf"/>
</dbReference>
<protein>
    <submittedName>
        <fullName evidence="2">Uncharacterized protein</fullName>
    </submittedName>
</protein>
<dbReference type="Gene3D" id="3.40.50.720">
    <property type="entry name" value="NAD(P)-binding Rossmann-like Domain"/>
    <property type="match status" value="1"/>
</dbReference>
<sequence>MLGRPADSRLPNASTTAYPHRDSDLSTRQPLRPPARGLLGALEEITNAEARSLFDLNVFGLINVTRAVLPVMRKGALQPAAHAVLVHRYSSCWPIASFITGVELFVDGGMAQV</sequence>
<dbReference type="EMBL" id="FNVU01000029">
    <property type="protein sequence ID" value="SEG94115.1"/>
    <property type="molecule type" value="Genomic_DNA"/>
</dbReference>
<name>A0A1H6EBF8_9ACTN</name>
<dbReference type="SUPFAM" id="SSF51735">
    <property type="entry name" value="NAD(P)-binding Rossmann-fold domains"/>
    <property type="match status" value="1"/>
</dbReference>
<keyword evidence="3" id="KW-1185">Reference proteome</keyword>
<dbReference type="Proteomes" id="UP000236754">
    <property type="component" value="Unassembled WGS sequence"/>
</dbReference>
<gene>
    <name evidence="2" type="ORF">SAMN05216223_12945</name>
</gene>
<organism evidence="2 3">
    <name type="scientific">Actinacidiphila yanglinensis</name>
    <dbReference type="NCBI Taxonomy" id="310779"/>
    <lineage>
        <taxon>Bacteria</taxon>
        <taxon>Bacillati</taxon>
        <taxon>Actinomycetota</taxon>
        <taxon>Actinomycetes</taxon>
        <taxon>Kitasatosporales</taxon>
        <taxon>Streptomycetaceae</taxon>
        <taxon>Actinacidiphila</taxon>
    </lineage>
</organism>
<reference evidence="2 3" key="1">
    <citation type="submission" date="2016-10" db="EMBL/GenBank/DDBJ databases">
        <authorList>
            <person name="de Groot N.N."/>
        </authorList>
    </citation>
    <scope>NUCLEOTIDE SEQUENCE [LARGE SCALE GENOMIC DNA]</scope>
    <source>
        <strain evidence="2 3">CGMCC 4.2023</strain>
    </source>
</reference>